<keyword evidence="1" id="KW-1133">Transmembrane helix</keyword>
<evidence type="ECO:0000313" key="2">
    <source>
        <dbReference type="EMBL" id="CBY28986.1"/>
    </source>
</evidence>
<gene>
    <name evidence="2" type="ordered locus">Y11_35441</name>
</gene>
<proteinExistence type="predicted"/>
<dbReference type="EMBL" id="FR729477">
    <property type="protein sequence ID" value="CBY28986.1"/>
    <property type="molecule type" value="Genomic_DNA"/>
</dbReference>
<name>A0A0H3NVG6_YERE1</name>
<dbReference type="HOGENOM" id="CLU_3335131_0_0_6"/>
<evidence type="ECO:0000256" key="1">
    <source>
        <dbReference type="SAM" id="Phobius"/>
    </source>
</evidence>
<dbReference type="Proteomes" id="UP000008084">
    <property type="component" value="Chromosome"/>
</dbReference>
<dbReference type="AlphaFoldDB" id="A0A0H3NVG6"/>
<accession>A0A0H3NVG6</accession>
<sequence>MSNWSCVSISGFSGTLDAAAVLAVFIQAMTRYERVLSR</sequence>
<dbReference type="PATRIC" id="fig|930944.6.peg.3527"/>
<protein>
    <submittedName>
        <fullName evidence="2">Uncharacterized protein</fullName>
    </submittedName>
</protein>
<keyword evidence="1" id="KW-0472">Membrane</keyword>
<reference evidence="2 3" key="1">
    <citation type="journal article" date="2011" name="J. Bacteriol.">
        <title>Complete genome sequence of Yersinia enterocolitica subsp. palearctica serogroup O:3.</title>
        <authorList>
            <person name="Batzilla J."/>
            <person name="Hoper D."/>
            <person name="Antonenka U."/>
            <person name="Heesemann J."/>
            <person name="Rakin A."/>
        </authorList>
    </citation>
    <scope>NUCLEOTIDE SEQUENCE [LARGE SCALE GENOMIC DNA]</scope>
    <source>
        <strain evidence="3">DSM 13030 / CIP 106945 / Y11</strain>
    </source>
</reference>
<evidence type="ECO:0000313" key="3">
    <source>
        <dbReference type="Proteomes" id="UP000008084"/>
    </source>
</evidence>
<organism evidence="2 3">
    <name type="scientific">Yersinia enterocolitica subsp. palearctica serotype O:3 (strain DSM 13030 / CIP 106945 / Y11)</name>
    <dbReference type="NCBI Taxonomy" id="930944"/>
    <lineage>
        <taxon>Bacteria</taxon>
        <taxon>Pseudomonadati</taxon>
        <taxon>Pseudomonadota</taxon>
        <taxon>Gammaproteobacteria</taxon>
        <taxon>Enterobacterales</taxon>
        <taxon>Yersiniaceae</taxon>
        <taxon>Yersinia</taxon>
    </lineage>
</organism>
<feature type="transmembrane region" description="Helical" evidence="1">
    <location>
        <begin position="12"/>
        <end position="30"/>
    </location>
</feature>
<dbReference type="KEGG" id="yey:Y11_35441"/>
<keyword evidence="1" id="KW-0812">Transmembrane</keyword>